<gene>
    <name evidence="1" type="ORF">O4H32_00265</name>
</gene>
<dbReference type="RefSeq" id="WP_269355624.1">
    <property type="nucleotide sequence ID" value="NZ_JAPWHE010000001.1"/>
</dbReference>
<keyword evidence="2" id="KW-1185">Reference proteome</keyword>
<evidence type="ECO:0000313" key="1">
    <source>
        <dbReference type="EMBL" id="MCZ4328386.1"/>
    </source>
</evidence>
<proteinExistence type="predicted"/>
<dbReference type="Pfam" id="PF14081">
    <property type="entry name" value="DUF4262"/>
    <property type="match status" value="1"/>
</dbReference>
<dbReference type="Proteomes" id="UP001068379">
    <property type="component" value="Unassembled WGS sequence"/>
</dbReference>
<evidence type="ECO:0000313" key="2">
    <source>
        <dbReference type="Proteomes" id="UP001068379"/>
    </source>
</evidence>
<dbReference type="EMBL" id="JAPWHE010000001">
    <property type="protein sequence ID" value="MCZ4328386.1"/>
    <property type="molecule type" value="Genomic_DNA"/>
</dbReference>
<reference evidence="1" key="1">
    <citation type="submission" date="2022-12" db="EMBL/GenBank/DDBJ databases">
        <title>Bacterial isolates from different developmental stages of Nematostella vectensis.</title>
        <authorList>
            <person name="Fraune S."/>
        </authorList>
    </citation>
    <scope>NUCLEOTIDE SEQUENCE</scope>
    <source>
        <strain evidence="1">G21619-S1</strain>
    </source>
</reference>
<dbReference type="InterPro" id="IPR025358">
    <property type="entry name" value="DUF4262"/>
</dbReference>
<protein>
    <submittedName>
        <fullName evidence="1">DUF4262 domain-containing protein</fullName>
    </submittedName>
</protein>
<organism evidence="1 2">
    <name type="scientific">Castellaniella denitrificans</name>
    <dbReference type="NCBI Taxonomy" id="56119"/>
    <lineage>
        <taxon>Bacteria</taxon>
        <taxon>Pseudomonadati</taxon>
        <taxon>Pseudomonadota</taxon>
        <taxon>Betaproteobacteria</taxon>
        <taxon>Burkholderiales</taxon>
        <taxon>Alcaligenaceae</taxon>
        <taxon>Castellaniella</taxon>
    </lineage>
</organism>
<name>A0ABT4LZ94_9BURK</name>
<comment type="caution">
    <text evidence="1">The sequence shown here is derived from an EMBL/GenBank/DDBJ whole genome shotgun (WGS) entry which is preliminary data.</text>
</comment>
<sequence length="161" mass="17717">MARSEQDRNRDKLHGFLEDKLKWHDYTHLVVADEDMDPAAWFLHTIGLARSGQAELIVTGTLDHALAMDVIADVVAYGRRTGGLADGQQPGPAVRIPVRLRDVSTPFVIKQRVAQASSRFGDSIGVLQILWADGAGRFPDDPAYDQAGCPQQMLRDIAPRS</sequence>
<accession>A0ABT4LZ94</accession>